<dbReference type="RefSeq" id="WP_108220765.1">
    <property type="nucleotide sequence ID" value="NZ_CP090021.1"/>
</dbReference>
<feature type="compositionally biased region" description="Low complexity" evidence="1">
    <location>
        <begin position="118"/>
        <end position="131"/>
    </location>
</feature>
<keyword evidence="4" id="KW-1185">Reference proteome</keyword>
<feature type="compositionally biased region" description="Polar residues" evidence="1">
    <location>
        <begin position="231"/>
        <end position="258"/>
    </location>
</feature>
<dbReference type="Proteomes" id="UP000244060">
    <property type="component" value="Unassembled WGS sequence"/>
</dbReference>
<feature type="compositionally biased region" description="Low complexity" evidence="1">
    <location>
        <begin position="207"/>
        <end position="225"/>
    </location>
</feature>
<dbReference type="OrthoDB" id="7691794at2"/>
<evidence type="ECO:0000313" key="3">
    <source>
        <dbReference type="EMBL" id="PTR18909.1"/>
    </source>
</evidence>
<organism evidence="3 4">
    <name type="scientific">Cereibacter azotoformans</name>
    <dbReference type="NCBI Taxonomy" id="43057"/>
    <lineage>
        <taxon>Bacteria</taxon>
        <taxon>Pseudomonadati</taxon>
        <taxon>Pseudomonadota</taxon>
        <taxon>Alphaproteobacteria</taxon>
        <taxon>Rhodobacterales</taxon>
        <taxon>Paracoccaceae</taxon>
        <taxon>Cereibacter</taxon>
    </lineage>
</organism>
<sequence>MTIFRTPFLAGVAALLATSAAAQTTTAQGTTMGRDWDAPMVDTFFNPGGSMTLRTNSEIRSSWDSLSEQQKQQVRDDCAAFGTQGAGAPPAGGAGATDPASADAGASATTGTGGTGGTDMTATGTAGPADGAELESGGAASPIGQPTGEQAAQADSTPTHDTTGHPDTKVSTVGESDATTDDMGTTAGPGTSDERVTAVEQAMRENAPQTTGTGATTNPPADGATVGSGAGSVNASNTADTGAQGSPATPGTQEFDSASVSLTSWTQICQMVESF</sequence>
<comment type="caution">
    <text evidence="3">The sequence shown here is derived from an EMBL/GenBank/DDBJ whole genome shotgun (WGS) entry which is preliminary data.</text>
</comment>
<feature type="region of interest" description="Disordered" evidence="1">
    <location>
        <begin position="81"/>
        <end position="258"/>
    </location>
</feature>
<feature type="compositionally biased region" description="Low complexity" evidence="1">
    <location>
        <begin position="181"/>
        <end position="191"/>
    </location>
</feature>
<dbReference type="EMBL" id="QAOT01000006">
    <property type="protein sequence ID" value="PTR18909.1"/>
    <property type="molecule type" value="Genomic_DNA"/>
</dbReference>
<feature type="chain" id="PRO_5015611623" evidence="2">
    <location>
        <begin position="23"/>
        <end position="275"/>
    </location>
</feature>
<evidence type="ECO:0000256" key="2">
    <source>
        <dbReference type="SAM" id="SignalP"/>
    </source>
</evidence>
<feature type="signal peptide" evidence="2">
    <location>
        <begin position="1"/>
        <end position="22"/>
    </location>
</feature>
<dbReference type="AlphaFoldDB" id="A0A2T5K944"/>
<proteinExistence type="predicted"/>
<feature type="compositionally biased region" description="Low complexity" evidence="1">
    <location>
        <begin position="96"/>
        <end position="110"/>
    </location>
</feature>
<gene>
    <name evidence="3" type="ORF">C8J28_10657</name>
</gene>
<evidence type="ECO:0000313" key="4">
    <source>
        <dbReference type="Proteomes" id="UP000244060"/>
    </source>
</evidence>
<accession>A0A2T5K944</accession>
<keyword evidence="2" id="KW-0732">Signal</keyword>
<protein>
    <submittedName>
        <fullName evidence="3">Uncharacterized protein</fullName>
    </submittedName>
</protein>
<reference evidence="3 4" key="1">
    <citation type="submission" date="2018-04" db="EMBL/GenBank/DDBJ databases">
        <title>Genomic Encyclopedia of Type Strains, Phase III (KMG-III): the genomes of soil and plant-associated and newly described type strains.</title>
        <authorList>
            <person name="Whitman W."/>
        </authorList>
    </citation>
    <scope>NUCLEOTIDE SEQUENCE [LARGE SCALE GENOMIC DNA]</scope>
    <source>
        <strain evidence="3 4">KA25</strain>
    </source>
</reference>
<evidence type="ECO:0000256" key="1">
    <source>
        <dbReference type="SAM" id="MobiDB-lite"/>
    </source>
</evidence>
<feature type="compositionally biased region" description="Polar residues" evidence="1">
    <location>
        <begin position="147"/>
        <end position="156"/>
    </location>
</feature>
<name>A0A2T5K944_9RHOB</name>